<evidence type="ECO:0008006" key="3">
    <source>
        <dbReference type="Google" id="ProtNLM"/>
    </source>
</evidence>
<dbReference type="EMBL" id="JAOTPO010000030">
    <property type="protein sequence ID" value="MDE5416276.1"/>
    <property type="molecule type" value="Genomic_DNA"/>
</dbReference>
<dbReference type="SUPFAM" id="SSF88659">
    <property type="entry name" value="Sigma3 and sigma4 domains of RNA polymerase sigma factors"/>
    <property type="match status" value="1"/>
</dbReference>
<proteinExistence type="predicted"/>
<evidence type="ECO:0000313" key="2">
    <source>
        <dbReference type="Proteomes" id="UP001148125"/>
    </source>
</evidence>
<reference evidence="1" key="1">
    <citation type="submission" date="2024-05" db="EMBL/GenBank/DDBJ databases">
        <title>Alkalihalobacillus sp. strain MEB203 novel alkaliphilic bacterium from Lonar Lake, India.</title>
        <authorList>
            <person name="Joshi A."/>
            <person name="Thite S."/>
            <person name="Mengade P."/>
        </authorList>
    </citation>
    <scope>NUCLEOTIDE SEQUENCE</scope>
    <source>
        <strain evidence="1">MEB 203</strain>
    </source>
</reference>
<keyword evidence="2" id="KW-1185">Reference proteome</keyword>
<organism evidence="1 2">
    <name type="scientific">Alkalihalobacterium chitinilyticum</name>
    <dbReference type="NCBI Taxonomy" id="2980103"/>
    <lineage>
        <taxon>Bacteria</taxon>
        <taxon>Bacillati</taxon>
        <taxon>Bacillota</taxon>
        <taxon>Bacilli</taxon>
        <taxon>Bacillales</taxon>
        <taxon>Bacillaceae</taxon>
        <taxon>Alkalihalobacterium</taxon>
    </lineage>
</organism>
<evidence type="ECO:0000313" key="1">
    <source>
        <dbReference type="EMBL" id="MDE5416276.1"/>
    </source>
</evidence>
<name>A0ABT5VLF3_9BACI</name>
<dbReference type="RefSeq" id="WP_275120866.1">
    <property type="nucleotide sequence ID" value="NZ_JAOTPO010000030.1"/>
</dbReference>
<dbReference type="Gene3D" id="1.10.10.10">
    <property type="entry name" value="Winged helix-like DNA-binding domain superfamily/Winged helix DNA-binding domain"/>
    <property type="match status" value="1"/>
</dbReference>
<dbReference type="Proteomes" id="UP001148125">
    <property type="component" value="Unassembled WGS sequence"/>
</dbReference>
<dbReference type="InterPro" id="IPR036388">
    <property type="entry name" value="WH-like_DNA-bd_sf"/>
</dbReference>
<gene>
    <name evidence="1" type="ORF">N7Z68_23525</name>
</gene>
<dbReference type="InterPro" id="IPR013324">
    <property type="entry name" value="RNA_pol_sigma_r3/r4-like"/>
</dbReference>
<accession>A0ABT5VLF3</accession>
<protein>
    <recommendedName>
        <fullName evidence="3">Sigma-70 family RNA polymerase sigma factor</fullName>
    </recommendedName>
</protein>
<sequence length="125" mass="14953">MEEQQITKEDALFYLEMIGMRNSHSYQRITRRRRPCYQLFKRRETEEYKRFINVYHHFKEILTERQIGVLDLVYGVTGEVLTYSQIAKPLGITSSGVGKIRLDAEYRLKRQIGYFVREKELSSPL</sequence>
<comment type="caution">
    <text evidence="1">The sequence shown here is derived from an EMBL/GenBank/DDBJ whole genome shotgun (WGS) entry which is preliminary data.</text>
</comment>